<comment type="similarity">
    <text evidence="1">Belongs to the LytR/CpsA/Psr (LCP) family.</text>
</comment>
<comment type="caution">
    <text evidence="5">The sequence shown here is derived from an EMBL/GenBank/DDBJ whole genome shotgun (WGS) entry which is preliminary data.</text>
</comment>
<dbReference type="InterPro" id="IPR004474">
    <property type="entry name" value="LytR_CpsA_psr"/>
</dbReference>
<dbReference type="RefSeq" id="WP_210037675.1">
    <property type="nucleotide sequence ID" value="NZ_JBHLVU010000022.1"/>
</dbReference>
<feature type="domain" description="Cell envelope-related transcriptional attenuator" evidence="4">
    <location>
        <begin position="104"/>
        <end position="273"/>
    </location>
</feature>
<evidence type="ECO:0000256" key="2">
    <source>
        <dbReference type="SAM" id="MobiDB-lite"/>
    </source>
</evidence>
<dbReference type="Gene3D" id="3.40.630.190">
    <property type="entry name" value="LCP protein"/>
    <property type="match status" value="1"/>
</dbReference>
<evidence type="ECO:0000256" key="3">
    <source>
        <dbReference type="SAM" id="Phobius"/>
    </source>
</evidence>
<dbReference type="Pfam" id="PF03816">
    <property type="entry name" value="LytR_cpsA_psr"/>
    <property type="match status" value="1"/>
</dbReference>
<dbReference type="PANTHER" id="PTHR33392">
    <property type="entry name" value="POLYISOPRENYL-TEICHOIC ACID--PEPTIDOGLYCAN TEICHOIC ACID TRANSFERASE TAGU"/>
    <property type="match status" value="1"/>
</dbReference>
<evidence type="ECO:0000313" key="6">
    <source>
        <dbReference type="Proteomes" id="UP001519887"/>
    </source>
</evidence>
<dbReference type="Proteomes" id="UP001519887">
    <property type="component" value="Unassembled WGS sequence"/>
</dbReference>
<name>A0ABS7BYG5_9BACL</name>
<proteinExistence type="inferred from homology"/>
<dbReference type="PANTHER" id="PTHR33392:SF6">
    <property type="entry name" value="POLYISOPRENYL-TEICHOIC ACID--PEPTIDOGLYCAN TEICHOIC ACID TRANSFERASE TAGU"/>
    <property type="match status" value="1"/>
</dbReference>
<reference evidence="5 6" key="1">
    <citation type="submission" date="2021-07" db="EMBL/GenBank/DDBJ databases">
        <title>Paenibacillus radiodurans sp. nov., isolated from the southeastern edge of Tengger Desert.</title>
        <authorList>
            <person name="Zhang G."/>
        </authorList>
    </citation>
    <scope>NUCLEOTIDE SEQUENCE [LARGE SCALE GENOMIC DNA]</scope>
    <source>
        <strain evidence="5 6">CCM 7311</strain>
    </source>
</reference>
<feature type="region of interest" description="Disordered" evidence="2">
    <location>
        <begin position="1"/>
        <end position="30"/>
    </location>
</feature>
<keyword evidence="3" id="KW-1133">Transmembrane helix</keyword>
<feature type="compositionally biased region" description="Polar residues" evidence="2">
    <location>
        <begin position="1"/>
        <end position="13"/>
    </location>
</feature>
<keyword evidence="3" id="KW-0472">Membrane</keyword>
<evidence type="ECO:0000313" key="5">
    <source>
        <dbReference type="EMBL" id="MBW7453683.1"/>
    </source>
</evidence>
<sequence>MSKSSMPPRSTSRGSRKSDGPQGSGGNKKPKKRVYWMRRIMVVILLVLIAIAGYLYWLYKDTLGSITTDADPSVEVPASESVKVKPVTFLLLGFDTRKETGSLNTDVMMIASFNPNTKKSTVVSIPRDSEIDLDGYRVRKANGYYAAFLSSAKKDGLEQKDAEKKAKQGMREMFGEFFDIPIDYTATINFEGFADVVDALGGIQVDVDMDMHYVDNADGTNIDLSKGVQVLNGKQALDFVRYRKSNDGKNMSSDFDRNKRESQVLGEIADKLKSFSGVTKIGGVIKAVGDNMRMDVPSAEVQNMLKTYFGMGRDDIEFIPLTGVWKSPYVHLDEAKLDEAKAALKSKLAAE</sequence>
<feature type="transmembrane region" description="Helical" evidence="3">
    <location>
        <begin position="40"/>
        <end position="59"/>
    </location>
</feature>
<dbReference type="EMBL" id="JAHZIK010000103">
    <property type="protein sequence ID" value="MBW7453683.1"/>
    <property type="molecule type" value="Genomic_DNA"/>
</dbReference>
<accession>A0ABS7BYG5</accession>
<dbReference type="NCBIfam" id="TIGR00350">
    <property type="entry name" value="lytR_cpsA_psr"/>
    <property type="match status" value="1"/>
</dbReference>
<evidence type="ECO:0000256" key="1">
    <source>
        <dbReference type="ARBA" id="ARBA00006068"/>
    </source>
</evidence>
<gene>
    <name evidence="5" type="ORF">K0U00_06490</name>
</gene>
<organism evidence="5 6">
    <name type="scientific">Paenibacillus sepulcri</name>
    <dbReference type="NCBI Taxonomy" id="359917"/>
    <lineage>
        <taxon>Bacteria</taxon>
        <taxon>Bacillati</taxon>
        <taxon>Bacillota</taxon>
        <taxon>Bacilli</taxon>
        <taxon>Bacillales</taxon>
        <taxon>Paenibacillaceae</taxon>
        <taxon>Paenibacillus</taxon>
    </lineage>
</organism>
<protein>
    <submittedName>
        <fullName evidence="5">LCP family protein</fullName>
    </submittedName>
</protein>
<keyword evidence="6" id="KW-1185">Reference proteome</keyword>
<dbReference type="InterPro" id="IPR050922">
    <property type="entry name" value="LytR/CpsA/Psr_CW_biosynth"/>
</dbReference>
<evidence type="ECO:0000259" key="4">
    <source>
        <dbReference type="Pfam" id="PF03816"/>
    </source>
</evidence>
<keyword evidence="3" id="KW-0812">Transmembrane</keyword>